<dbReference type="Proteomes" id="UP000712600">
    <property type="component" value="Unassembled WGS sequence"/>
</dbReference>
<gene>
    <name evidence="2" type="ORF">F2Q69_00006474</name>
</gene>
<proteinExistence type="predicted"/>
<evidence type="ECO:0000313" key="2">
    <source>
        <dbReference type="EMBL" id="KAF3515279.1"/>
    </source>
</evidence>
<reference evidence="2" key="1">
    <citation type="submission" date="2019-12" db="EMBL/GenBank/DDBJ databases">
        <title>Genome sequencing and annotation of Brassica cretica.</title>
        <authorList>
            <person name="Studholme D.J."/>
            <person name="Sarris P."/>
        </authorList>
    </citation>
    <scope>NUCLEOTIDE SEQUENCE</scope>
    <source>
        <strain evidence="2">PFS-109/04</strain>
        <tissue evidence="2">Leaf</tissue>
    </source>
</reference>
<feature type="compositionally biased region" description="Low complexity" evidence="1">
    <location>
        <begin position="197"/>
        <end position="207"/>
    </location>
</feature>
<dbReference type="EMBL" id="QGKX02001521">
    <property type="protein sequence ID" value="KAF3515279.1"/>
    <property type="molecule type" value="Genomic_DNA"/>
</dbReference>
<organism evidence="2 3">
    <name type="scientific">Brassica cretica</name>
    <name type="common">Mustard</name>
    <dbReference type="NCBI Taxonomy" id="69181"/>
    <lineage>
        <taxon>Eukaryota</taxon>
        <taxon>Viridiplantae</taxon>
        <taxon>Streptophyta</taxon>
        <taxon>Embryophyta</taxon>
        <taxon>Tracheophyta</taxon>
        <taxon>Spermatophyta</taxon>
        <taxon>Magnoliopsida</taxon>
        <taxon>eudicotyledons</taxon>
        <taxon>Gunneridae</taxon>
        <taxon>Pentapetalae</taxon>
        <taxon>rosids</taxon>
        <taxon>malvids</taxon>
        <taxon>Brassicales</taxon>
        <taxon>Brassicaceae</taxon>
        <taxon>Brassiceae</taxon>
        <taxon>Brassica</taxon>
    </lineage>
</organism>
<feature type="region of interest" description="Disordered" evidence="1">
    <location>
        <begin position="79"/>
        <end position="114"/>
    </location>
</feature>
<evidence type="ECO:0000313" key="3">
    <source>
        <dbReference type="Proteomes" id="UP000712600"/>
    </source>
</evidence>
<protein>
    <submittedName>
        <fullName evidence="2">Uncharacterized protein</fullName>
    </submittedName>
</protein>
<comment type="caution">
    <text evidence="2">The sequence shown here is derived from an EMBL/GenBank/DDBJ whole genome shotgun (WGS) entry which is preliminary data.</text>
</comment>
<feature type="compositionally biased region" description="Low complexity" evidence="1">
    <location>
        <begin position="83"/>
        <end position="96"/>
    </location>
</feature>
<dbReference type="AlphaFoldDB" id="A0A8S9PIM1"/>
<sequence>MAAAKMVFHHMVLIFHSFEGFSDLEDFWDDLLVSRLKYNALEDFQDDLLVSGVISAASFRPHAASEKLTPSRLFLMESPVPSPSSSAPIDPGGASPVRSRRRSRSRALARERALSSPPEIGNVKDLVLPVVKYSEVKTDVLKNLVVKDSPACEVSVEGSVSAEKQVAVDEVQLEEGEICEDPRGAKGGASVDDLESSRSSRLSPKIV</sequence>
<name>A0A8S9PIM1_BRACR</name>
<evidence type="ECO:0000256" key="1">
    <source>
        <dbReference type="SAM" id="MobiDB-lite"/>
    </source>
</evidence>
<feature type="compositionally biased region" description="Basic residues" evidence="1">
    <location>
        <begin position="98"/>
        <end position="107"/>
    </location>
</feature>
<accession>A0A8S9PIM1</accession>
<feature type="region of interest" description="Disordered" evidence="1">
    <location>
        <begin position="174"/>
        <end position="207"/>
    </location>
</feature>